<name>A0A5N5WWG1_9EURO</name>
<keyword evidence="1" id="KW-0812">Transmembrane</keyword>
<feature type="transmembrane region" description="Helical" evidence="1">
    <location>
        <begin position="12"/>
        <end position="32"/>
    </location>
</feature>
<evidence type="ECO:0000256" key="1">
    <source>
        <dbReference type="SAM" id="Phobius"/>
    </source>
</evidence>
<evidence type="ECO:0000313" key="3">
    <source>
        <dbReference type="Proteomes" id="UP000326565"/>
    </source>
</evidence>
<protein>
    <submittedName>
        <fullName evidence="2">Uncharacterized protein</fullName>
    </submittedName>
</protein>
<organism evidence="2 3">
    <name type="scientific">Aspergillus leporis</name>
    <dbReference type="NCBI Taxonomy" id="41062"/>
    <lineage>
        <taxon>Eukaryota</taxon>
        <taxon>Fungi</taxon>
        <taxon>Dikarya</taxon>
        <taxon>Ascomycota</taxon>
        <taxon>Pezizomycotina</taxon>
        <taxon>Eurotiomycetes</taxon>
        <taxon>Eurotiomycetidae</taxon>
        <taxon>Eurotiales</taxon>
        <taxon>Aspergillaceae</taxon>
        <taxon>Aspergillus</taxon>
        <taxon>Aspergillus subgen. Circumdati</taxon>
    </lineage>
</organism>
<sequence length="79" mass="9713">MYFFWYLVPSRYILLRALDVSVYITCICMYYANGSKDDVRWNRYESIKQKMEDIQTPDTKLMHEVKERIGNRYKKNMNK</sequence>
<proteinExistence type="predicted"/>
<evidence type="ECO:0000313" key="2">
    <source>
        <dbReference type="EMBL" id="KAB8072649.1"/>
    </source>
</evidence>
<accession>A0A5N5WWG1</accession>
<dbReference type="AlphaFoldDB" id="A0A5N5WWG1"/>
<reference evidence="2 3" key="1">
    <citation type="submission" date="2019-04" db="EMBL/GenBank/DDBJ databases">
        <title>Friends and foes A comparative genomics study of 23 Aspergillus species from section Flavi.</title>
        <authorList>
            <consortium name="DOE Joint Genome Institute"/>
            <person name="Kjaerbolling I."/>
            <person name="Vesth T."/>
            <person name="Frisvad J.C."/>
            <person name="Nybo J.L."/>
            <person name="Theobald S."/>
            <person name="Kildgaard S."/>
            <person name="Isbrandt T."/>
            <person name="Kuo A."/>
            <person name="Sato A."/>
            <person name="Lyhne E.K."/>
            <person name="Kogle M.E."/>
            <person name="Wiebenga A."/>
            <person name="Kun R.S."/>
            <person name="Lubbers R.J."/>
            <person name="Makela M.R."/>
            <person name="Barry K."/>
            <person name="Chovatia M."/>
            <person name="Clum A."/>
            <person name="Daum C."/>
            <person name="Haridas S."/>
            <person name="He G."/>
            <person name="LaButti K."/>
            <person name="Lipzen A."/>
            <person name="Mondo S."/>
            <person name="Riley R."/>
            <person name="Salamov A."/>
            <person name="Simmons B.A."/>
            <person name="Magnuson J.K."/>
            <person name="Henrissat B."/>
            <person name="Mortensen U.H."/>
            <person name="Larsen T.O."/>
            <person name="Devries R.P."/>
            <person name="Grigoriev I.V."/>
            <person name="Machida M."/>
            <person name="Baker S.E."/>
            <person name="Andersen M.R."/>
        </authorList>
    </citation>
    <scope>NUCLEOTIDE SEQUENCE [LARGE SCALE GENOMIC DNA]</scope>
    <source>
        <strain evidence="2 3">CBS 151.66</strain>
    </source>
</reference>
<dbReference type="Proteomes" id="UP000326565">
    <property type="component" value="Unassembled WGS sequence"/>
</dbReference>
<gene>
    <name evidence="2" type="ORF">BDV29DRAFT_148744</name>
</gene>
<keyword evidence="3" id="KW-1185">Reference proteome</keyword>
<dbReference type="EMBL" id="ML732242">
    <property type="protein sequence ID" value="KAB8072649.1"/>
    <property type="molecule type" value="Genomic_DNA"/>
</dbReference>
<keyword evidence="1" id="KW-0472">Membrane</keyword>
<keyword evidence="1" id="KW-1133">Transmembrane helix</keyword>